<evidence type="ECO:0000256" key="3">
    <source>
        <dbReference type="ARBA" id="ARBA00016612"/>
    </source>
</evidence>
<evidence type="ECO:0000256" key="2">
    <source>
        <dbReference type="ARBA" id="ARBA00010519"/>
    </source>
</evidence>
<dbReference type="GeneID" id="9830118"/>
<feature type="transmembrane region" description="Helical" evidence="10">
    <location>
        <begin position="6"/>
        <end position="23"/>
    </location>
</feature>
<organism evidence="11">
    <name type="scientific">Ceraesignum maximum</name>
    <dbReference type="NCBI Taxonomy" id="1522080"/>
    <lineage>
        <taxon>Eukaryota</taxon>
        <taxon>Metazoa</taxon>
        <taxon>Spiralia</taxon>
        <taxon>Lophotrochozoa</taxon>
        <taxon>Mollusca</taxon>
        <taxon>Gastropoda</taxon>
        <taxon>Caenogastropoda</taxon>
        <taxon>Littorinimorpha</taxon>
        <taxon>Vermetoidea</taxon>
        <taxon>Vermetidae</taxon>
        <taxon>Ceraesignum</taxon>
    </lineage>
</organism>
<proteinExistence type="inferred from homology"/>
<feature type="transmembrane region" description="Helical" evidence="10">
    <location>
        <begin position="28"/>
        <end position="47"/>
    </location>
</feature>
<dbReference type="InterPro" id="IPR039428">
    <property type="entry name" value="NUOK/Mnh_C1-like"/>
</dbReference>
<keyword evidence="11" id="KW-0496">Mitochondrion</keyword>
<keyword evidence="7" id="KW-0520">NAD</keyword>
<keyword evidence="5" id="KW-1278">Translocase</keyword>
<keyword evidence="4 10" id="KW-0812">Transmembrane</keyword>
<dbReference type="Pfam" id="PF00420">
    <property type="entry name" value="Oxidored_q2"/>
    <property type="match status" value="1"/>
</dbReference>
<evidence type="ECO:0000256" key="1">
    <source>
        <dbReference type="ARBA" id="ARBA00004141"/>
    </source>
</evidence>
<gene>
    <name evidence="11" type="primary">ND4L</name>
</gene>
<sequence>MGVSYLGLFAFCCLLFSLISLALQNKHLLGVLLSMEAALMSLFLFLFSVTTAWAGGFSALVLITLAACEASLGLSVLVSMIRVCGNDYVVSLSSQKC</sequence>
<keyword evidence="8 10" id="KW-0472">Membrane</keyword>
<dbReference type="EMBL" id="HM174253">
    <property type="protein sequence ID" value="ADI79393.1"/>
    <property type="molecule type" value="Genomic_DNA"/>
</dbReference>
<dbReference type="AlphaFoldDB" id="E2FLS7"/>
<comment type="similarity">
    <text evidence="2">Belongs to the complex I subunit 4L family.</text>
</comment>
<evidence type="ECO:0000256" key="4">
    <source>
        <dbReference type="ARBA" id="ARBA00022692"/>
    </source>
</evidence>
<evidence type="ECO:0000313" key="11">
    <source>
        <dbReference type="EMBL" id="ADI79393.1"/>
    </source>
</evidence>
<geneLocation type="mitochondrion" evidence="11"/>
<reference evidence="11" key="1">
    <citation type="journal article" date="2010" name="BMC Genomics">
        <title>Sessile snails, dynamic genomes: gene rearrangements within the mitochondrial genome of a family of caenogastropod molluscs.</title>
        <authorList>
            <person name="Rawlings T.A."/>
            <person name="MacInnis M.J."/>
            <person name="Bieler R."/>
            <person name="Boore J.L."/>
            <person name="Collins T.M."/>
        </authorList>
    </citation>
    <scope>NUCLEOTIDE SEQUENCE</scope>
    <source>
        <tissue evidence="11">Foot</tissue>
    </source>
</reference>
<evidence type="ECO:0000256" key="5">
    <source>
        <dbReference type="ARBA" id="ARBA00022967"/>
    </source>
</evidence>
<comment type="subcellular location">
    <subcellularLocation>
        <location evidence="1">Membrane</location>
        <topology evidence="1">Multi-pass membrane protein</topology>
    </subcellularLocation>
</comment>
<evidence type="ECO:0000256" key="9">
    <source>
        <dbReference type="ARBA" id="ARBA00031586"/>
    </source>
</evidence>
<evidence type="ECO:0000256" key="7">
    <source>
        <dbReference type="ARBA" id="ARBA00023027"/>
    </source>
</evidence>
<name>E2FLS7_9CAEN</name>
<protein>
    <recommendedName>
        <fullName evidence="3">NADH-ubiquinone oxidoreductase chain 4L</fullName>
    </recommendedName>
    <alternativeName>
        <fullName evidence="9">NADH dehydrogenase subunit 4L</fullName>
    </alternativeName>
</protein>
<dbReference type="CTD" id="4539"/>
<accession>E2FLS7</accession>
<dbReference type="RefSeq" id="YP_003934371.1">
    <property type="nucleotide sequence ID" value="NC_014583.1"/>
</dbReference>
<dbReference type="GO" id="GO:0016020">
    <property type="term" value="C:membrane"/>
    <property type="evidence" value="ECO:0007669"/>
    <property type="project" value="UniProtKB-SubCell"/>
</dbReference>
<evidence type="ECO:0000256" key="6">
    <source>
        <dbReference type="ARBA" id="ARBA00022989"/>
    </source>
</evidence>
<evidence type="ECO:0000256" key="10">
    <source>
        <dbReference type="SAM" id="Phobius"/>
    </source>
</evidence>
<dbReference type="Gene3D" id="1.10.287.3510">
    <property type="match status" value="1"/>
</dbReference>
<evidence type="ECO:0000256" key="8">
    <source>
        <dbReference type="ARBA" id="ARBA00023136"/>
    </source>
</evidence>
<keyword evidence="6 10" id="KW-1133">Transmembrane helix</keyword>
<feature type="transmembrane region" description="Helical" evidence="10">
    <location>
        <begin position="53"/>
        <end position="78"/>
    </location>
</feature>